<proteinExistence type="predicted"/>
<dbReference type="eggNOG" id="ENOG502T4BP">
    <property type="taxonomic scope" value="Eukaryota"/>
</dbReference>
<dbReference type="Proteomes" id="UP000006039">
    <property type="component" value="Unassembled WGS sequence"/>
</dbReference>
<feature type="region of interest" description="Disordered" evidence="1">
    <location>
        <begin position="1"/>
        <end position="128"/>
    </location>
</feature>
<dbReference type="EMBL" id="GL385400">
    <property type="protein sequence ID" value="EJT72052.1"/>
    <property type="molecule type" value="Genomic_DNA"/>
</dbReference>
<protein>
    <submittedName>
        <fullName evidence="2 3">Uncharacterized protein</fullName>
    </submittedName>
</protein>
<accession>J3PCT2</accession>
<reference evidence="3" key="4">
    <citation type="journal article" date="2015" name="G3 (Bethesda)">
        <title>Genome sequences of three phytopathogenic species of the Magnaporthaceae family of fungi.</title>
        <authorList>
            <person name="Okagaki L.H."/>
            <person name="Nunes C.C."/>
            <person name="Sailsbery J."/>
            <person name="Clay B."/>
            <person name="Brown D."/>
            <person name="John T."/>
            <person name="Oh Y."/>
            <person name="Young N."/>
            <person name="Fitzgerald M."/>
            <person name="Haas B.J."/>
            <person name="Zeng Q."/>
            <person name="Young S."/>
            <person name="Adiconis X."/>
            <person name="Fan L."/>
            <person name="Levin J.Z."/>
            <person name="Mitchell T.K."/>
            <person name="Okubara P.A."/>
            <person name="Farman M.L."/>
            <person name="Kohn L.M."/>
            <person name="Birren B."/>
            <person name="Ma L.-J."/>
            <person name="Dean R.A."/>
        </authorList>
    </citation>
    <scope>NUCLEOTIDE SEQUENCE</scope>
    <source>
        <strain evidence="3">R3-111a-1</strain>
    </source>
</reference>
<feature type="region of interest" description="Disordered" evidence="1">
    <location>
        <begin position="370"/>
        <end position="394"/>
    </location>
</feature>
<name>J3PCT2_GAET3</name>
<feature type="region of interest" description="Disordered" evidence="1">
    <location>
        <begin position="280"/>
        <end position="337"/>
    </location>
</feature>
<gene>
    <name evidence="3" type="primary">20351758</name>
    <name evidence="2" type="ORF">GGTG_11300</name>
</gene>
<feature type="region of interest" description="Disordered" evidence="1">
    <location>
        <begin position="176"/>
        <end position="197"/>
    </location>
</feature>
<feature type="compositionally biased region" description="Polar residues" evidence="1">
    <location>
        <begin position="74"/>
        <end position="83"/>
    </location>
</feature>
<dbReference type="VEuPathDB" id="FungiDB:GGTG_11300"/>
<evidence type="ECO:0000313" key="3">
    <source>
        <dbReference type="EnsemblFungi" id="EJT72052"/>
    </source>
</evidence>
<feature type="region of interest" description="Disordered" evidence="1">
    <location>
        <begin position="541"/>
        <end position="586"/>
    </location>
</feature>
<dbReference type="AlphaFoldDB" id="J3PCT2"/>
<sequence length="652" mass="71064">MGKAPSANAHPPDQTSPRLKLPRRPSVRFGGRAATTRDVNGWTTSPVGEQDAPMIAPKSSPQRFSARREHDRTSGTAASTVPNFSLRDIGASSTSPAAARELLPGQRRPDGSGFRASTRAEEGGCCSATGGGQDDLPVLCEDMVSAYTTMRGPRPVDQPDPLLSLLLARSKAQTNGTTSSASVAASATATSSATTSSAVPGTCFSLNKQSSPYQTTLITPVDDDCSVLSSQPTVMYNILRSPRKSSQTREPLIGIHAPEVRFKFEGDPWKCKPFEDTLARKMPRGTKHGSLSGGPAPASGSSMPIEASQPPTSRDQPPDLAQPTTDSSTDAPKLMREPIMSPSDFLVLAKGAQAWRTDELHREAMAGMPEPARMRPLDPSPKTPEPRPRFGDRWNPAGFQPQFDRDSGEPMSPHYKVPSSPSILWSPRPVTPEMMYRHFPHGEFDRMDAAAGEACREACLGRIPSFGSGGACPDQSPYPELFAEDEIDEVLATHRGPIFDDIHPSSFRDAIDTMEEHLGLSRLEHERLERQNERQRQRLRALERLPSPPSPRPGGAATQGSLSPRRSRDRHGGHDDAVEQQPGRRARVLRHMAGRLRDNLWAHHCLQEALGAARREHASLRLHIDRLERHLRPAAAGYLGSAGKCYDDDDFF</sequence>
<evidence type="ECO:0000313" key="2">
    <source>
        <dbReference type="EMBL" id="EJT72052.1"/>
    </source>
</evidence>
<evidence type="ECO:0000313" key="4">
    <source>
        <dbReference type="Proteomes" id="UP000006039"/>
    </source>
</evidence>
<reference evidence="4" key="1">
    <citation type="submission" date="2010-07" db="EMBL/GenBank/DDBJ databases">
        <title>The genome sequence of Gaeumannomyces graminis var. tritici strain R3-111a-1.</title>
        <authorList>
            <consortium name="The Broad Institute Genome Sequencing Platform"/>
            <person name="Ma L.-J."/>
            <person name="Dead R."/>
            <person name="Young S."/>
            <person name="Zeng Q."/>
            <person name="Koehrsen M."/>
            <person name="Alvarado L."/>
            <person name="Berlin A."/>
            <person name="Chapman S.B."/>
            <person name="Chen Z."/>
            <person name="Freedman E."/>
            <person name="Gellesch M."/>
            <person name="Goldberg J."/>
            <person name="Griggs A."/>
            <person name="Gujja S."/>
            <person name="Heilman E.R."/>
            <person name="Heiman D."/>
            <person name="Hepburn T."/>
            <person name="Howarth C."/>
            <person name="Jen D."/>
            <person name="Larson L."/>
            <person name="Mehta T."/>
            <person name="Neiman D."/>
            <person name="Pearson M."/>
            <person name="Roberts A."/>
            <person name="Saif S."/>
            <person name="Shea T."/>
            <person name="Shenoy N."/>
            <person name="Sisk P."/>
            <person name="Stolte C."/>
            <person name="Sykes S."/>
            <person name="Walk T."/>
            <person name="White J."/>
            <person name="Yandava C."/>
            <person name="Haas B."/>
            <person name="Nusbaum C."/>
            <person name="Birren B."/>
        </authorList>
    </citation>
    <scope>NUCLEOTIDE SEQUENCE [LARGE SCALE GENOMIC DNA]</scope>
    <source>
        <strain evidence="4">R3-111a-1</strain>
    </source>
</reference>
<dbReference type="OrthoDB" id="4587086at2759"/>
<feature type="compositionally biased region" description="Polar residues" evidence="1">
    <location>
        <begin position="37"/>
        <end position="47"/>
    </location>
</feature>
<reference evidence="3" key="5">
    <citation type="submission" date="2018-04" db="UniProtKB">
        <authorList>
            <consortium name="EnsemblFungi"/>
        </authorList>
    </citation>
    <scope>IDENTIFICATION</scope>
    <source>
        <strain evidence="3">R3-111a-1</strain>
    </source>
</reference>
<dbReference type="GeneID" id="20351758"/>
<dbReference type="HOGENOM" id="CLU_420358_0_0_1"/>
<organism evidence="2">
    <name type="scientific">Gaeumannomyces tritici (strain R3-111a-1)</name>
    <name type="common">Wheat and barley take-all root rot fungus</name>
    <name type="synonym">Gaeumannomyces graminis var. tritici</name>
    <dbReference type="NCBI Taxonomy" id="644352"/>
    <lineage>
        <taxon>Eukaryota</taxon>
        <taxon>Fungi</taxon>
        <taxon>Dikarya</taxon>
        <taxon>Ascomycota</taxon>
        <taxon>Pezizomycotina</taxon>
        <taxon>Sordariomycetes</taxon>
        <taxon>Sordariomycetidae</taxon>
        <taxon>Magnaporthales</taxon>
        <taxon>Magnaporthaceae</taxon>
        <taxon>Gaeumannomyces</taxon>
    </lineage>
</organism>
<dbReference type="STRING" id="644352.J3PCT2"/>
<reference evidence="2" key="2">
    <citation type="submission" date="2010-07" db="EMBL/GenBank/DDBJ databases">
        <authorList>
            <consortium name="The Broad Institute Genome Sequencing Platform"/>
            <consortium name="Broad Institute Genome Sequencing Center for Infectious Disease"/>
            <person name="Ma L.-J."/>
            <person name="Dead R."/>
            <person name="Young S."/>
            <person name="Zeng Q."/>
            <person name="Koehrsen M."/>
            <person name="Alvarado L."/>
            <person name="Berlin A."/>
            <person name="Chapman S.B."/>
            <person name="Chen Z."/>
            <person name="Freedman E."/>
            <person name="Gellesch M."/>
            <person name="Goldberg J."/>
            <person name="Griggs A."/>
            <person name="Gujja S."/>
            <person name="Heilman E.R."/>
            <person name="Heiman D."/>
            <person name="Hepburn T."/>
            <person name="Howarth C."/>
            <person name="Jen D."/>
            <person name="Larson L."/>
            <person name="Mehta T."/>
            <person name="Neiman D."/>
            <person name="Pearson M."/>
            <person name="Roberts A."/>
            <person name="Saif S."/>
            <person name="Shea T."/>
            <person name="Shenoy N."/>
            <person name="Sisk P."/>
            <person name="Stolte C."/>
            <person name="Sykes S."/>
            <person name="Walk T."/>
            <person name="White J."/>
            <person name="Yandava C."/>
            <person name="Haas B."/>
            <person name="Nusbaum C."/>
            <person name="Birren B."/>
        </authorList>
    </citation>
    <scope>NUCLEOTIDE SEQUENCE</scope>
    <source>
        <strain evidence="2">R3-111a-1</strain>
    </source>
</reference>
<feature type="compositionally biased region" description="Low complexity" evidence="1">
    <location>
        <begin position="289"/>
        <end position="302"/>
    </location>
</feature>
<feature type="compositionally biased region" description="Low complexity" evidence="1">
    <location>
        <begin position="177"/>
        <end position="197"/>
    </location>
</feature>
<evidence type="ECO:0000256" key="1">
    <source>
        <dbReference type="SAM" id="MobiDB-lite"/>
    </source>
</evidence>
<keyword evidence="4" id="KW-1185">Reference proteome</keyword>
<reference evidence="2" key="3">
    <citation type="submission" date="2010-09" db="EMBL/GenBank/DDBJ databases">
        <title>Annotation of Gaeumannomyces graminis var. tritici R3-111a-1.</title>
        <authorList>
            <consortium name="The Broad Institute Genome Sequencing Platform"/>
            <person name="Ma L.-J."/>
            <person name="Dead R."/>
            <person name="Young S.K."/>
            <person name="Zeng Q."/>
            <person name="Gargeya S."/>
            <person name="Fitzgerald M."/>
            <person name="Haas B."/>
            <person name="Abouelleil A."/>
            <person name="Alvarado L."/>
            <person name="Arachchi H.M."/>
            <person name="Berlin A."/>
            <person name="Brown A."/>
            <person name="Chapman S.B."/>
            <person name="Chen Z."/>
            <person name="Dunbar C."/>
            <person name="Freedman E."/>
            <person name="Gearin G."/>
            <person name="Gellesch M."/>
            <person name="Goldberg J."/>
            <person name="Griggs A."/>
            <person name="Gujja S."/>
            <person name="Heiman D."/>
            <person name="Howarth C."/>
            <person name="Larson L."/>
            <person name="Lui A."/>
            <person name="MacDonald P.J.P."/>
            <person name="Mehta T."/>
            <person name="Montmayeur A."/>
            <person name="Murphy C."/>
            <person name="Neiman D."/>
            <person name="Pearson M."/>
            <person name="Priest M."/>
            <person name="Roberts A."/>
            <person name="Saif S."/>
            <person name="Shea T."/>
            <person name="Shenoy N."/>
            <person name="Sisk P."/>
            <person name="Stolte C."/>
            <person name="Sykes S."/>
            <person name="Yandava C."/>
            <person name="Wortman J."/>
            <person name="Nusbaum C."/>
            <person name="Birren B."/>
        </authorList>
    </citation>
    <scope>NUCLEOTIDE SEQUENCE</scope>
    <source>
        <strain evidence="2">R3-111a-1</strain>
    </source>
</reference>
<dbReference type="EnsemblFungi" id="EJT72052">
    <property type="protein sequence ID" value="EJT72052"/>
    <property type="gene ID" value="GGTG_11300"/>
</dbReference>
<dbReference type="RefSeq" id="XP_009227449.1">
    <property type="nucleotide sequence ID" value="XM_009229185.1"/>
</dbReference>